<comment type="caution">
    <text evidence="1">The sequence shown here is derived from an EMBL/GenBank/DDBJ whole genome shotgun (WGS) entry which is preliminary data.</text>
</comment>
<name>A0AAV4BU31_9GAST</name>
<organism evidence="1 2">
    <name type="scientific">Plakobranchus ocellatus</name>
    <dbReference type="NCBI Taxonomy" id="259542"/>
    <lineage>
        <taxon>Eukaryota</taxon>
        <taxon>Metazoa</taxon>
        <taxon>Spiralia</taxon>
        <taxon>Lophotrochozoa</taxon>
        <taxon>Mollusca</taxon>
        <taxon>Gastropoda</taxon>
        <taxon>Heterobranchia</taxon>
        <taxon>Euthyneura</taxon>
        <taxon>Panpulmonata</taxon>
        <taxon>Sacoglossa</taxon>
        <taxon>Placobranchoidea</taxon>
        <taxon>Plakobranchidae</taxon>
        <taxon>Plakobranchus</taxon>
    </lineage>
</organism>
<reference evidence="1 2" key="1">
    <citation type="journal article" date="2021" name="Elife">
        <title>Chloroplast acquisition without the gene transfer in kleptoplastic sea slugs, Plakobranchus ocellatus.</title>
        <authorList>
            <person name="Maeda T."/>
            <person name="Takahashi S."/>
            <person name="Yoshida T."/>
            <person name="Shimamura S."/>
            <person name="Takaki Y."/>
            <person name="Nagai Y."/>
            <person name="Toyoda A."/>
            <person name="Suzuki Y."/>
            <person name="Arimoto A."/>
            <person name="Ishii H."/>
            <person name="Satoh N."/>
            <person name="Nishiyama T."/>
            <person name="Hasebe M."/>
            <person name="Maruyama T."/>
            <person name="Minagawa J."/>
            <person name="Obokata J."/>
            <person name="Shigenobu S."/>
        </authorList>
    </citation>
    <scope>NUCLEOTIDE SEQUENCE [LARGE SCALE GENOMIC DNA]</scope>
</reference>
<protein>
    <submittedName>
        <fullName evidence="1">Uncharacterized protein</fullName>
    </submittedName>
</protein>
<evidence type="ECO:0000313" key="1">
    <source>
        <dbReference type="EMBL" id="GFO22805.1"/>
    </source>
</evidence>
<dbReference type="EMBL" id="BLXT01005456">
    <property type="protein sequence ID" value="GFO22805.1"/>
    <property type="molecule type" value="Genomic_DNA"/>
</dbReference>
<gene>
    <name evidence="1" type="ORF">PoB_004931000</name>
</gene>
<proteinExistence type="predicted"/>
<evidence type="ECO:0000313" key="2">
    <source>
        <dbReference type="Proteomes" id="UP000735302"/>
    </source>
</evidence>
<keyword evidence="2" id="KW-1185">Reference proteome</keyword>
<dbReference type="Proteomes" id="UP000735302">
    <property type="component" value="Unassembled WGS sequence"/>
</dbReference>
<accession>A0AAV4BU31</accession>
<sequence length="99" mass="11327">MLISSAVYDQYACRVNEEVKYLRYQLIASHDQRQQGNQVENRALDLEDTGLSPARGPFQSRMRFHLKSYAKVGRGQASKQGRDGIKTTLLRMPKQNLQA</sequence>
<dbReference type="AlphaFoldDB" id="A0AAV4BU31"/>